<evidence type="ECO:0000313" key="3">
    <source>
        <dbReference type="Proteomes" id="UP000054047"/>
    </source>
</evidence>
<evidence type="ECO:0000313" key="2">
    <source>
        <dbReference type="EMBL" id="KIH54106.1"/>
    </source>
</evidence>
<dbReference type="PANTHER" id="PTHR12544:SF29">
    <property type="entry name" value="GLUTAMINASE"/>
    <property type="match status" value="1"/>
</dbReference>
<dbReference type="GO" id="GO:0006537">
    <property type="term" value="P:glutamate biosynthetic process"/>
    <property type="evidence" value="ECO:0007669"/>
    <property type="project" value="TreeGrafter"/>
</dbReference>
<dbReference type="AlphaFoldDB" id="A0A0C2GB23"/>
<accession>A0A0C2GB23</accession>
<evidence type="ECO:0000259" key="1">
    <source>
        <dbReference type="Pfam" id="PF17959"/>
    </source>
</evidence>
<keyword evidence="3" id="KW-1185">Reference proteome</keyword>
<protein>
    <recommendedName>
        <fullName evidence="1">Glutaminase EF-hand domain-containing protein</fullName>
    </recommendedName>
</protein>
<sequence>MLASQSLRQRTDHSEKTVETIGAILEQEDTSVKRKVSKAMEGLKTAHEMFHPASPADLIFELFKVPNKEYASVTKLLKVLKSFGLREKDPRLKEMMERIQRIEDLREDENQGFHLRRHAFKEFCYQNPALIPW</sequence>
<dbReference type="InterPro" id="IPR015868">
    <property type="entry name" value="Glutaminase"/>
</dbReference>
<feature type="domain" description="Glutaminase EF-hand" evidence="1">
    <location>
        <begin position="56"/>
        <end position="131"/>
    </location>
</feature>
<dbReference type="OrthoDB" id="9995210at2759"/>
<organism evidence="2 3">
    <name type="scientific">Ancylostoma duodenale</name>
    <dbReference type="NCBI Taxonomy" id="51022"/>
    <lineage>
        <taxon>Eukaryota</taxon>
        <taxon>Metazoa</taxon>
        <taxon>Ecdysozoa</taxon>
        <taxon>Nematoda</taxon>
        <taxon>Chromadorea</taxon>
        <taxon>Rhabditida</taxon>
        <taxon>Rhabditina</taxon>
        <taxon>Rhabditomorpha</taxon>
        <taxon>Strongyloidea</taxon>
        <taxon>Ancylostomatidae</taxon>
        <taxon>Ancylostomatinae</taxon>
        <taxon>Ancylostoma</taxon>
    </lineage>
</organism>
<dbReference type="Proteomes" id="UP000054047">
    <property type="component" value="Unassembled WGS sequence"/>
</dbReference>
<dbReference type="GO" id="GO:0004359">
    <property type="term" value="F:glutaminase activity"/>
    <property type="evidence" value="ECO:0007669"/>
    <property type="project" value="InterPro"/>
</dbReference>
<name>A0A0C2GB23_9BILA</name>
<reference evidence="2 3" key="1">
    <citation type="submission" date="2013-12" db="EMBL/GenBank/DDBJ databases">
        <title>Draft genome of the parsitic nematode Ancylostoma duodenale.</title>
        <authorList>
            <person name="Mitreva M."/>
        </authorList>
    </citation>
    <scope>NUCLEOTIDE SEQUENCE [LARGE SCALE GENOMIC DNA]</scope>
    <source>
        <strain evidence="2 3">Zhejiang</strain>
    </source>
</reference>
<dbReference type="Gene3D" id="1.10.238.210">
    <property type="match status" value="1"/>
</dbReference>
<dbReference type="GO" id="GO:0006543">
    <property type="term" value="P:L-glutamine catabolic process"/>
    <property type="evidence" value="ECO:0007669"/>
    <property type="project" value="TreeGrafter"/>
</dbReference>
<proteinExistence type="predicted"/>
<dbReference type="EMBL" id="KN739707">
    <property type="protein sequence ID" value="KIH54106.1"/>
    <property type="molecule type" value="Genomic_DNA"/>
</dbReference>
<dbReference type="InterPro" id="IPR041541">
    <property type="entry name" value="Glutaminase_EF-hand"/>
</dbReference>
<gene>
    <name evidence="2" type="ORF">ANCDUO_15749</name>
</gene>
<dbReference type="Pfam" id="PF17959">
    <property type="entry name" value="EF-hand_14"/>
    <property type="match status" value="1"/>
</dbReference>
<dbReference type="PANTHER" id="PTHR12544">
    <property type="entry name" value="GLUTAMINASE"/>
    <property type="match status" value="1"/>
</dbReference>